<evidence type="ECO:0000256" key="1">
    <source>
        <dbReference type="ARBA" id="ARBA00006484"/>
    </source>
</evidence>
<dbReference type="GO" id="GO:0016491">
    <property type="term" value="F:oxidoreductase activity"/>
    <property type="evidence" value="ECO:0007669"/>
    <property type="project" value="UniProtKB-KW"/>
</dbReference>
<comment type="similarity">
    <text evidence="1">Belongs to the short-chain dehydrogenases/reductases (SDR) family.</text>
</comment>
<feature type="transmembrane region" description="Helical" evidence="3">
    <location>
        <begin position="6"/>
        <end position="25"/>
    </location>
</feature>
<dbReference type="Pfam" id="PF00106">
    <property type="entry name" value="adh_short"/>
    <property type="match status" value="1"/>
</dbReference>
<reference evidence="6" key="1">
    <citation type="submission" date="2016-06" db="UniProtKB">
        <authorList>
            <consortium name="WormBaseParasite"/>
        </authorList>
    </citation>
    <scope>IDENTIFICATION</scope>
</reference>
<dbReference type="PANTHER" id="PTHR24320:SF148">
    <property type="entry name" value="NAD(P)-BINDING ROSSMANN-FOLD SUPERFAMILY PROTEIN"/>
    <property type="match status" value="1"/>
</dbReference>
<sequence length="348" mass="39396">MTAYEWLIGAWTIFLVYCIGFYYAVVEFFRDRFSNPNQSYMEHLQTETERSQFRRSSIARRYPTAVVTGASGTIGVEIVRSLLKLGYRVEALAREEGLLLMLKDERLSVHILDMADLKKVKNIAEEIVTNAPEGIDLVICCAGVMLHPYEVGVSGHEQHMAVNVLSHALLVDVILSQMHHMQHLVRVVFVSSSTAHTVRIDADALSNADFFARYINGYHAYAISKLTLALYAEELNRHLEEKICADFEGDVERCSVKVCSVHPGCVPGDLYRNVFHPCRILINQILAPFMRKGEVAAAEVIATVMSDHLKGGTYYEHMEPVPLRPDISNTVRQQLFIRIQQTIRKLLD</sequence>
<organism evidence="5 6">
    <name type="scientific">Toxocara canis</name>
    <name type="common">Canine roundworm</name>
    <dbReference type="NCBI Taxonomy" id="6265"/>
    <lineage>
        <taxon>Eukaryota</taxon>
        <taxon>Metazoa</taxon>
        <taxon>Ecdysozoa</taxon>
        <taxon>Nematoda</taxon>
        <taxon>Chromadorea</taxon>
        <taxon>Rhabditida</taxon>
        <taxon>Spirurina</taxon>
        <taxon>Ascaridomorpha</taxon>
        <taxon>Ascaridoidea</taxon>
        <taxon>Toxocaridae</taxon>
        <taxon>Toxocara</taxon>
    </lineage>
</organism>
<keyword evidence="3" id="KW-0812">Transmembrane</keyword>
<evidence type="ECO:0000313" key="4">
    <source>
        <dbReference type="EMBL" id="VDM44830.1"/>
    </source>
</evidence>
<dbReference type="InterPro" id="IPR036291">
    <property type="entry name" value="NAD(P)-bd_dom_sf"/>
</dbReference>
<dbReference type="EMBL" id="UYWY01021754">
    <property type="protein sequence ID" value="VDM44830.1"/>
    <property type="molecule type" value="Genomic_DNA"/>
</dbReference>
<keyword evidence="2" id="KW-0560">Oxidoreductase</keyword>
<keyword evidence="3" id="KW-0472">Membrane</keyword>
<evidence type="ECO:0000313" key="6">
    <source>
        <dbReference type="WBParaSite" id="TCNE_0001350901-mRNA-1"/>
    </source>
</evidence>
<proteinExistence type="inferred from homology"/>
<gene>
    <name evidence="4" type="ORF">TCNE_LOCUS13509</name>
</gene>
<dbReference type="Proteomes" id="UP000050794">
    <property type="component" value="Unassembled WGS sequence"/>
</dbReference>
<evidence type="ECO:0000313" key="5">
    <source>
        <dbReference type="Proteomes" id="UP000050794"/>
    </source>
</evidence>
<dbReference type="AlphaFoldDB" id="A0A183UYD9"/>
<reference evidence="4 5" key="2">
    <citation type="submission" date="2018-11" db="EMBL/GenBank/DDBJ databases">
        <authorList>
            <consortium name="Pathogen Informatics"/>
        </authorList>
    </citation>
    <scope>NUCLEOTIDE SEQUENCE [LARGE SCALE GENOMIC DNA]</scope>
</reference>
<accession>A0A183UYD9</accession>
<protein>
    <submittedName>
        <fullName evidence="6">Retinol dehydrogenase 12</fullName>
    </submittedName>
</protein>
<dbReference type="SUPFAM" id="SSF51735">
    <property type="entry name" value="NAD(P)-binding Rossmann-fold domains"/>
    <property type="match status" value="1"/>
</dbReference>
<dbReference type="PANTHER" id="PTHR24320">
    <property type="entry name" value="RETINOL DEHYDROGENASE"/>
    <property type="match status" value="1"/>
</dbReference>
<evidence type="ECO:0000256" key="2">
    <source>
        <dbReference type="ARBA" id="ARBA00023002"/>
    </source>
</evidence>
<dbReference type="Gene3D" id="3.40.50.720">
    <property type="entry name" value="NAD(P)-binding Rossmann-like Domain"/>
    <property type="match status" value="1"/>
</dbReference>
<dbReference type="WBParaSite" id="TCNE_0001350901-mRNA-1">
    <property type="protein sequence ID" value="TCNE_0001350901-mRNA-1"/>
    <property type="gene ID" value="TCNE_0001350901"/>
</dbReference>
<keyword evidence="5" id="KW-1185">Reference proteome</keyword>
<name>A0A183UYD9_TOXCA</name>
<keyword evidence="3" id="KW-1133">Transmembrane helix</keyword>
<dbReference type="InterPro" id="IPR002347">
    <property type="entry name" value="SDR_fam"/>
</dbReference>
<evidence type="ECO:0000256" key="3">
    <source>
        <dbReference type="SAM" id="Phobius"/>
    </source>
</evidence>